<keyword evidence="5 7" id="KW-1133">Transmembrane helix</keyword>
<keyword evidence="3" id="KW-1003">Cell membrane</keyword>
<comment type="subcellular location">
    <subcellularLocation>
        <location evidence="1">Cell membrane</location>
        <topology evidence="1">Multi-pass membrane protein</topology>
    </subcellularLocation>
</comment>
<reference evidence="10" key="1">
    <citation type="submission" date="2021-05" db="EMBL/GenBank/DDBJ databases">
        <authorList>
            <person name="Pietrasiak N."/>
            <person name="Ward R."/>
            <person name="Stajich J.E."/>
            <person name="Kurbessoian T."/>
        </authorList>
    </citation>
    <scope>NUCLEOTIDE SEQUENCE</scope>
    <source>
        <strain evidence="10">GSE-TBD4-15B</strain>
    </source>
</reference>
<dbReference type="EMBL" id="JAHHHV010000088">
    <property type="protein sequence ID" value="MBW4468387.1"/>
    <property type="molecule type" value="Genomic_DNA"/>
</dbReference>
<dbReference type="PIRSF" id="PIRSF031773">
    <property type="entry name" value="DevC"/>
    <property type="match status" value="1"/>
</dbReference>
<evidence type="ECO:0000256" key="1">
    <source>
        <dbReference type="ARBA" id="ARBA00004651"/>
    </source>
</evidence>
<comment type="caution">
    <text evidence="10">The sequence shown here is derived from an EMBL/GenBank/DDBJ whole genome shotgun (WGS) entry which is preliminary data.</text>
</comment>
<dbReference type="Proteomes" id="UP000707356">
    <property type="component" value="Unassembled WGS sequence"/>
</dbReference>
<evidence type="ECO:0000259" key="9">
    <source>
        <dbReference type="Pfam" id="PF12704"/>
    </source>
</evidence>
<protein>
    <submittedName>
        <fullName evidence="10">ABC transporter permease</fullName>
    </submittedName>
</protein>
<accession>A0A951PFH2</accession>
<evidence type="ECO:0000313" key="11">
    <source>
        <dbReference type="Proteomes" id="UP000707356"/>
    </source>
</evidence>
<keyword evidence="2" id="KW-0813">Transport</keyword>
<feature type="domain" description="ABC3 transporter permease C-terminal" evidence="8">
    <location>
        <begin position="294"/>
        <end position="405"/>
    </location>
</feature>
<dbReference type="AlphaFoldDB" id="A0A951PFH2"/>
<feature type="domain" description="MacB-like periplasmic core" evidence="9">
    <location>
        <begin position="21"/>
        <end position="259"/>
    </location>
</feature>
<dbReference type="PANTHER" id="PTHR43738:SF1">
    <property type="entry name" value="HEMIN TRANSPORT SYSTEM PERMEASE PROTEIN HRTB-RELATED"/>
    <property type="match status" value="1"/>
</dbReference>
<keyword evidence="4 7" id="KW-0812">Transmembrane</keyword>
<reference evidence="10" key="2">
    <citation type="journal article" date="2022" name="Microbiol. Resour. Announc.">
        <title>Metagenome Sequencing to Explore Phylogenomics of Terrestrial Cyanobacteria.</title>
        <authorList>
            <person name="Ward R.D."/>
            <person name="Stajich J.E."/>
            <person name="Johansen J.R."/>
            <person name="Huntemann M."/>
            <person name="Clum A."/>
            <person name="Foster B."/>
            <person name="Foster B."/>
            <person name="Roux S."/>
            <person name="Palaniappan K."/>
            <person name="Varghese N."/>
            <person name="Mukherjee S."/>
            <person name="Reddy T.B.K."/>
            <person name="Daum C."/>
            <person name="Copeland A."/>
            <person name="Chen I.A."/>
            <person name="Ivanova N.N."/>
            <person name="Kyrpides N.C."/>
            <person name="Shapiro N."/>
            <person name="Eloe-Fadrosh E.A."/>
            <person name="Pietrasiak N."/>
        </authorList>
    </citation>
    <scope>NUCLEOTIDE SEQUENCE</scope>
    <source>
        <strain evidence="10">GSE-TBD4-15B</strain>
    </source>
</reference>
<evidence type="ECO:0000256" key="6">
    <source>
        <dbReference type="ARBA" id="ARBA00023136"/>
    </source>
</evidence>
<dbReference type="GO" id="GO:0005886">
    <property type="term" value="C:plasma membrane"/>
    <property type="evidence" value="ECO:0007669"/>
    <property type="project" value="UniProtKB-SubCell"/>
</dbReference>
<dbReference type="Pfam" id="PF12704">
    <property type="entry name" value="MacB_PCD"/>
    <property type="match status" value="1"/>
</dbReference>
<feature type="transmembrane region" description="Helical" evidence="7">
    <location>
        <begin position="341"/>
        <end position="364"/>
    </location>
</feature>
<evidence type="ECO:0000256" key="2">
    <source>
        <dbReference type="ARBA" id="ARBA00022448"/>
    </source>
</evidence>
<evidence type="ECO:0000259" key="8">
    <source>
        <dbReference type="Pfam" id="PF02687"/>
    </source>
</evidence>
<name>A0A951PFH2_9CYAN</name>
<evidence type="ECO:0000256" key="4">
    <source>
        <dbReference type="ARBA" id="ARBA00022692"/>
    </source>
</evidence>
<sequence>MSSIARRNLFEDIPRFLVAQAGIMFAVSLVTIQTGVLSGFVRSVGIIVDHADADIWLANKDMVQLELTLPMPAATLDQVQQVAGVALAEPLVMTGGIWRSPTGEINAIRMFGFEPEGQLFSSFTLQSGSIQDLMQPYTVMADESILNSLGVDQVGATASLGSTPLQLVGLVKGAQSITSSPYLFTSVENAKAFATSGLSANLNCRLQEGDFLCTNVYQKEPSATTPKPSPLAATDSISYVLVRAQPGEDLQALKQRLQTAVPGTVALTQAEMASQTRDFWVRRTGVGFILGLGATVGVIVGIVIVGQILYSSVSDHLKEFATLKAMGVSDQVVYGIIIRQALWMGLLGYVPSLALCFGLGVWTFRTQGIMILITPPMAAGILGLTVFMCVGAAVFAIQKVTRVDPAIVFKS</sequence>
<evidence type="ECO:0000256" key="7">
    <source>
        <dbReference type="SAM" id="Phobius"/>
    </source>
</evidence>
<dbReference type="InterPro" id="IPR005891">
    <property type="entry name" value="DevC"/>
</dbReference>
<proteinExistence type="predicted"/>
<keyword evidence="6 7" id="KW-0472">Membrane</keyword>
<feature type="transmembrane region" description="Helical" evidence="7">
    <location>
        <begin position="286"/>
        <end position="310"/>
    </location>
</feature>
<dbReference type="Pfam" id="PF02687">
    <property type="entry name" value="FtsX"/>
    <property type="match status" value="1"/>
</dbReference>
<dbReference type="InterPro" id="IPR051125">
    <property type="entry name" value="ABC-4/HrtB_transporter"/>
</dbReference>
<evidence type="ECO:0000256" key="3">
    <source>
        <dbReference type="ARBA" id="ARBA00022475"/>
    </source>
</evidence>
<evidence type="ECO:0000313" key="10">
    <source>
        <dbReference type="EMBL" id="MBW4468387.1"/>
    </source>
</evidence>
<gene>
    <name evidence="10" type="ORF">KME07_23420</name>
</gene>
<feature type="transmembrane region" description="Helical" evidence="7">
    <location>
        <begin position="376"/>
        <end position="397"/>
    </location>
</feature>
<evidence type="ECO:0000256" key="5">
    <source>
        <dbReference type="ARBA" id="ARBA00022989"/>
    </source>
</evidence>
<dbReference type="InterPro" id="IPR003838">
    <property type="entry name" value="ABC3_permease_C"/>
</dbReference>
<dbReference type="PANTHER" id="PTHR43738">
    <property type="entry name" value="ABC TRANSPORTER, MEMBRANE PROTEIN"/>
    <property type="match status" value="1"/>
</dbReference>
<organism evidence="10 11">
    <name type="scientific">Pegethrix bostrychoides GSE-TBD4-15B</name>
    <dbReference type="NCBI Taxonomy" id="2839662"/>
    <lineage>
        <taxon>Bacteria</taxon>
        <taxon>Bacillati</taxon>
        <taxon>Cyanobacteriota</taxon>
        <taxon>Cyanophyceae</taxon>
        <taxon>Oculatellales</taxon>
        <taxon>Oculatellaceae</taxon>
        <taxon>Pegethrix</taxon>
    </lineage>
</organism>
<dbReference type="InterPro" id="IPR025857">
    <property type="entry name" value="MacB_PCD"/>
</dbReference>